<evidence type="ECO:0000256" key="1">
    <source>
        <dbReference type="ARBA" id="ARBA00022630"/>
    </source>
</evidence>
<dbReference type="GO" id="GO:0016491">
    <property type="term" value="F:oxidoreductase activity"/>
    <property type="evidence" value="ECO:0007669"/>
    <property type="project" value="TreeGrafter"/>
</dbReference>
<dbReference type="RefSeq" id="XP_007804465.1">
    <property type="nucleotide sequence ID" value="XM_007806274.1"/>
</dbReference>
<accession>U1FY69</accession>
<dbReference type="InterPro" id="IPR029039">
    <property type="entry name" value="Flavoprotein-like_sf"/>
</dbReference>
<dbReference type="SUPFAM" id="SSF52343">
    <property type="entry name" value="Ferredoxin reductase-like, C-terminal NADP-linked domain"/>
    <property type="match status" value="1"/>
</dbReference>
<dbReference type="eggNOG" id="KOG1158">
    <property type="taxonomic scope" value="Eukaryota"/>
</dbReference>
<name>U1FY69_ENDPU</name>
<dbReference type="GeneID" id="19240356"/>
<evidence type="ECO:0000313" key="4">
    <source>
        <dbReference type="EMBL" id="ERF69862.1"/>
    </source>
</evidence>
<dbReference type="InterPro" id="IPR008254">
    <property type="entry name" value="Flavodoxin/NO_synth"/>
</dbReference>
<dbReference type="OrthoDB" id="1856718at2759"/>
<keyword evidence="5" id="KW-1185">Reference proteome</keyword>
<dbReference type="PROSITE" id="PS50902">
    <property type="entry name" value="FLAVODOXIN_LIKE"/>
    <property type="match status" value="1"/>
</dbReference>
<evidence type="ECO:0000256" key="2">
    <source>
        <dbReference type="SAM" id="MobiDB-lite"/>
    </source>
</evidence>
<feature type="domain" description="Flavodoxin-like" evidence="3">
    <location>
        <begin position="1"/>
        <end position="101"/>
    </location>
</feature>
<dbReference type="GO" id="GO:0005829">
    <property type="term" value="C:cytosol"/>
    <property type="evidence" value="ECO:0007669"/>
    <property type="project" value="TreeGrafter"/>
</dbReference>
<dbReference type="GO" id="GO:0050660">
    <property type="term" value="F:flavin adenine dinucleotide binding"/>
    <property type="evidence" value="ECO:0007669"/>
    <property type="project" value="TreeGrafter"/>
</dbReference>
<dbReference type="Gene3D" id="3.40.50.80">
    <property type="entry name" value="Nucleotide-binding domain of ferredoxin-NADP reductase (FNR) module"/>
    <property type="match status" value="1"/>
</dbReference>
<dbReference type="InterPro" id="IPR039261">
    <property type="entry name" value="FNR_nucleotide-bd"/>
</dbReference>
<feature type="compositionally biased region" description="Polar residues" evidence="2">
    <location>
        <begin position="381"/>
        <end position="394"/>
    </location>
</feature>
<evidence type="ECO:0000259" key="3">
    <source>
        <dbReference type="PROSITE" id="PS50902"/>
    </source>
</evidence>
<dbReference type="GO" id="GO:0010181">
    <property type="term" value="F:FMN binding"/>
    <property type="evidence" value="ECO:0007669"/>
    <property type="project" value="InterPro"/>
</dbReference>
<sequence>MTQDVILIIASTTGSGDVPSNAAKFVREYSSAKALEKAPRFSVFANGDSTYGDTYNAAAKQIQEVMSSMGCRPLLGHCFAGDTAVKNPDWESFNQWLNNIDHLFLGNLHKVDLPTSLENVEDKTTALREMPFATLVKKYRPHPNGMVCVTFDIGDREYHEMDHLKFLAPNPRAEVRRALKSLGLQENAPFNWHSEDAFGFLCRFVDLSRPFKTLGWYPGFGDLNGEAKCELRNLAVCDLLDRVEFPWTDKLVEEACKDMGSVQPRLYSVASCQRKSSNDLDHIQEESSGNLVDVLVKVNDMGKFSNIWLLQAPIGAKARFGQASPDTWRLVRAQRPNAPLIAIATGSGMGPVRSLLQSRMSDLEWTSGLGGTPRANDEAKTFTSKQTSRRSSVGSSIAVRAMPKLVNHHAHLGVSNTSGSIHLFAGFKTKDSILIDHLIRPAAKAGIFGTLELVQSNPDKIRVQDRLTANREKLAELFNDPGCIVFVCANEDAANAAEKKLDEIVGSSVREMLGERYIEEVFRSHH</sequence>
<organism evidence="4 5">
    <name type="scientific">Endocarpon pusillum (strain Z07020 / HMAS-L-300199)</name>
    <name type="common">Lichen-forming fungus</name>
    <dbReference type="NCBI Taxonomy" id="1263415"/>
    <lineage>
        <taxon>Eukaryota</taxon>
        <taxon>Fungi</taxon>
        <taxon>Dikarya</taxon>
        <taxon>Ascomycota</taxon>
        <taxon>Pezizomycotina</taxon>
        <taxon>Eurotiomycetes</taxon>
        <taxon>Chaetothyriomycetidae</taxon>
        <taxon>Verrucariales</taxon>
        <taxon>Verrucariaceae</taxon>
        <taxon>Endocarpon</taxon>
    </lineage>
</organism>
<dbReference type="HOGENOM" id="CLU_517806_0_0_1"/>
<gene>
    <name evidence="4" type="ORF">EPUS_05404</name>
</gene>
<dbReference type="Pfam" id="PF00258">
    <property type="entry name" value="Flavodoxin_1"/>
    <property type="match status" value="1"/>
</dbReference>
<dbReference type="EMBL" id="KE721375">
    <property type="protein sequence ID" value="ERF69862.1"/>
    <property type="molecule type" value="Genomic_DNA"/>
</dbReference>
<dbReference type="InterPro" id="IPR017938">
    <property type="entry name" value="Riboflavin_synthase-like_b-brl"/>
</dbReference>
<dbReference type="AlphaFoldDB" id="U1FY69"/>
<dbReference type="Gene3D" id="3.40.50.360">
    <property type="match status" value="1"/>
</dbReference>
<protein>
    <recommendedName>
        <fullName evidence="3">Flavodoxin-like domain-containing protein</fullName>
    </recommendedName>
</protein>
<reference evidence="5" key="1">
    <citation type="journal article" date="2014" name="BMC Genomics">
        <title>Genome characteristics reveal the impact of lichenization on lichen-forming fungus Endocarpon pusillum Hedwig (Verrucariales, Ascomycota).</title>
        <authorList>
            <person name="Wang Y.-Y."/>
            <person name="Liu B."/>
            <person name="Zhang X.-Y."/>
            <person name="Zhou Q.-M."/>
            <person name="Zhang T."/>
            <person name="Li H."/>
            <person name="Yu Y.-F."/>
            <person name="Zhang X.-L."/>
            <person name="Hao X.-Y."/>
            <person name="Wang M."/>
            <person name="Wang L."/>
            <person name="Wei J.-C."/>
        </authorList>
    </citation>
    <scope>NUCLEOTIDE SEQUENCE [LARGE SCALE GENOMIC DNA]</scope>
    <source>
        <strain evidence="5">Z07020 / HMAS-L-300199</strain>
    </source>
</reference>
<proteinExistence type="predicted"/>
<dbReference type="SUPFAM" id="SSF52218">
    <property type="entry name" value="Flavoproteins"/>
    <property type="match status" value="1"/>
</dbReference>
<keyword evidence="1" id="KW-0285">Flavoprotein</keyword>
<dbReference type="SUPFAM" id="SSF63380">
    <property type="entry name" value="Riboflavin synthase domain-like"/>
    <property type="match status" value="1"/>
</dbReference>
<feature type="region of interest" description="Disordered" evidence="2">
    <location>
        <begin position="366"/>
        <end position="394"/>
    </location>
</feature>
<dbReference type="Proteomes" id="UP000019373">
    <property type="component" value="Unassembled WGS sequence"/>
</dbReference>
<dbReference type="PANTHER" id="PTHR19384">
    <property type="entry name" value="NITRIC OXIDE SYNTHASE-RELATED"/>
    <property type="match status" value="1"/>
</dbReference>
<evidence type="ECO:0000313" key="5">
    <source>
        <dbReference type="Proteomes" id="UP000019373"/>
    </source>
</evidence>